<name>A0A9J7L491_BRAFL</name>
<feature type="compositionally biased region" description="Basic and acidic residues" evidence="1">
    <location>
        <begin position="44"/>
        <end position="64"/>
    </location>
</feature>
<proteinExistence type="predicted"/>
<reference evidence="3 4" key="2">
    <citation type="submission" date="2025-04" db="UniProtKB">
        <authorList>
            <consortium name="RefSeq"/>
        </authorList>
    </citation>
    <scope>IDENTIFICATION</scope>
    <source>
        <strain evidence="3 4">S238N-H82</strain>
        <tissue evidence="3 4">Testes</tissue>
    </source>
</reference>
<keyword evidence="2" id="KW-1185">Reference proteome</keyword>
<accession>A0A9J7L491</accession>
<evidence type="ECO:0000256" key="1">
    <source>
        <dbReference type="SAM" id="MobiDB-lite"/>
    </source>
</evidence>
<protein>
    <submittedName>
        <fullName evidence="3 4">Uncharacterized protein LOC118414949</fullName>
    </submittedName>
</protein>
<organism evidence="2 4">
    <name type="scientific">Branchiostoma floridae</name>
    <name type="common">Florida lancelet</name>
    <name type="synonym">Amphioxus</name>
    <dbReference type="NCBI Taxonomy" id="7739"/>
    <lineage>
        <taxon>Eukaryota</taxon>
        <taxon>Metazoa</taxon>
        <taxon>Chordata</taxon>
        <taxon>Cephalochordata</taxon>
        <taxon>Leptocardii</taxon>
        <taxon>Amphioxiformes</taxon>
        <taxon>Branchiostomatidae</taxon>
        <taxon>Branchiostoma</taxon>
    </lineage>
</organism>
<dbReference type="Gene3D" id="1.20.5.4090">
    <property type="match status" value="1"/>
</dbReference>
<dbReference type="AlphaFoldDB" id="A0A9J7L491"/>
<feature type="compositionally biased region" description="Polar residues" evidence="1">
    <location>
        <begin position="20"/>
        <end position="40"/>
    </location>
</feature>
<dbReference type="GeneID" id="118414949"/>
<feature type="region of interest" description="Disordered" evidence="1">
    <location>
        <begin position="1"/>
        <end position="64"/>
    </location>
</feature>
<dbReference type="RefSeq" id="XP_035675188.1">
    <property type="nucleotide sequence ID" value="XM_035819295.1"/>
</dbReference>
<evidence type="ECO:0000313" key="4">
    <source>
        <dbReference type="RefSeq" id="XP_035675188.1"/>
    </source>
</evidence>
<dbReference type="KEGG" id="bfo:118414949"/>
<dbReference type="RefSeq" id="XP_035675187.1">
    <property type="nucleotide sequence ID" value="XM_035819294.1"/>
</dbReference>
<sequence>MKRHVQQNECNKKPRLTPPIQESQLQGTPTEGSSSPSLRSIQRLKKENKDLKRENDDLKREKEDLNSTCKDLRRKNEDLKRECADLSRENEELKKHAFSFNVVAGSRTKNLLQYYTGFTYVTFMSLFSFLVPNEGINPVAYTSRKTACMALSLKDQLFLATPEGRA</sequence>
<gene>
    <name evidence="3 4" type="primary">LOC118414949</name>
</gene>
<reference evidence="2" key="1">
    <citation type="journal article" date="2020" name="Nat. Ecol. Evol.">
        <title>Deeply conserved synteny resolves early events in vertebrate evolution.</title>
        <authorList>
            <person name="Simakov O."/>
            <person name="Marletaz F."/>
            <person name="Yue J.X."/>
            <person name="O'Connell B."/>
            <person name="Jenkins J."/>
            <person name="Brandt A."/>
            <person name="Calef R."/>
            <person name="Tung C.H."/>
            <person name="Huang T.K."/>
            <person name="Schmutz J."/>
            <person name="Satoh N."/>
            <person name="Yu J.K."/>
            <person name="Putnam N.H."/>
            <person name="Green R.E."/>
            <person name="Rokhsar D.S."/>
        </authorList>
    </citation>
    <scope>NUCLEOTIDE SEQUENCE [LARGE SCALE GENOMIC DNA]</scope>
    <source>
        <strain evidence="2">S238N-H82</strain>
    </source>
</reference>
<evidence type="ECO:0000313" key="2">
    <source>
        <dbReference type="Proteomes" id="UP000001554"/>
    </source>
</evidence>
<evidence type="ECO:0000313" key="3">
    <source>
        <dbReference type="RefSeq" id="XP_035675187.1"/>
    </source>
</evidence>
<dbReference type="Proteomes" id="UP000001554">
    <property type="component" value="Chromosome 4"/>
</dbReference>